<evidence type="ECO:0000256" key="1">
    <source>
        <dbReference type="ARBA" id="ARBA00007871"/>
    </source>
</evidence>
<dbReference type="AlphaFoldDB" id="A0A2M9A7P2"/>
<evidence type="ECO:0000313" key="8">
    <source>
        <dbReference type="EMBL" id="PJJ41729.1"/>
    </source>
</evidence>
<dbReference type="GO" id="GO:0046914">
    <property type="term" value="F:transition metal ion binding"/>
    <property type="evidence" value="ECO:0007669"/>
    <property type="project" value="InterPro"/>
</dbReference>
<dbReference type="InterPro" id="IPR022687">
    <property type="entry name" value="HTH_DTXR"/>
</dbReference>
<keyword evidence="9" id="KW-1185">Reference proteome</keyword>
<dbReference type="GO" id="GO:0046983">
    <property type="term" value="F:protein dimerization activity"/>
    <property type="evidence" value="ECO:0007669"/>
    <property type="project" value="InterPro"/>
</dbReference>
<dbReference type="SUPFAM" id="SSF47979">
    <property type="entry name" value="Iron-dependent repressor protein, dimerization domain"/>
    <property type="match status" value="1"/>
</dbReference>
<dbReference type="PROSITE" id="PS50944">
    <property type="entry name" value="HTH_DTXR"/>
    <property type="match status" value="1"/>
</dbReference>
<dbReference type="InterPro" id="IPR036421">
    <property type="entry name" value="Fe_dep_repressor_sf"/>
</dbReference>
<dbReference type="InterPro" id="IPR022689">
    <property type="entry name" value="Iron_dep_repressor"/>
</dbReference>
<dbReference type="SUPFAM" id="SSF46785">
    <property type="entry name" value="Winged helix' DNA-binding domain"/>
    <property type="match status" value="1"/>
</dbReference>
<sequence length="129" mass="14404">MSQTLKLSQSLEDYLEMVHILCLENKGTAHVKDIAERLSVKMPSVNKAMNELKKLDLVIQEPYTGISLSPVGKKTAAKILARHFLLKAMLTKLGVSEKNANEDACKMEHILSQESLNAIDAFVHDERKS</sequence>
<dbReference type="Gene3D" id="1.10.60.10">
    <property type="entry name" value="Iron dependent repressor, metal binding and dimerisation domain"/>
    <property type="match status" value="1"/>
</dbReference>
<keyword evidence="4" id="KW-0238">DNA-binding</keyword>
<dbReference type="Pfam" id="PF01325">
    <property type="entry name" value="Fe_dep_repress"/>
    <property type="match status" value="1"/>
</dbReference>
<dbReference type="InterPro" id="IPR036388">
    <property type="entry name" value="WH-like_DNA-bd_sf"/>
</dbReference>
<organism evidence="8 9">
    <name type="scientific">Hallerella succinigenes</name>
    <dbReference type="NCBI Taxonomy" id="1896222"/>
    <lineage>
        <taxon>Bacteria</taxon>
        <taxon>Pseudomonadati</taxon>
        <taxon>Fibrobacterota</taxon>
        <taxon>Fibrobacteria</taxon>
        <taxon>Fibrobacterales</taxon>
        <taxon>Fibrobacteraceae</taxon>
        <taxon>Hallerella</taxon>
    </lineage>
</organism>
<dbReference type="PANTHER" id="PTHR33238:SF7">
    <property type="entry name" value="IRON-DEPENDENT TRANSCRIPTIONAL REGULATOR"/>
    <property type="match status" value="1"/>
</dbReference>
<evidence type="ECO:0000313" key="9">
    <source>
        <dbReference type="Proteomes" id="UP000231134"/>
    </source>
</evidence>
<gene>
    <name evidence="8" type="ORF">BGX16_1723</name>
</gene>
<dbReference type="OrthoDB" id="9794394at2"/>
<dbReference type="PANTHER" id="PTHR33238">
    <property type="entry name" value="IRON (METAL) DEPENDENT REPRESSOR, DTXR FAMILY"/>
    <property type="match status" value="1"/>
</dbReference>
<dbReference type="GO" id="GO:0003677">
    <property type="term" value="F:DNA binding"/>
    <property type="evidence" value="ECO:0007669"/>
    <property type="project" value="UniProtKB-KW"/>
</dbReference>
<keyword evidence="3" id="KW-0805">Transcription regulation</keyword>
<dbReference type="SMART" id="SM00529">
    <property type="entry name" value="HTH_DTXR"/>
    <property type="match status" value="1"/>
</dbReference>
<dbReference type="Pfam" id="PF02742">
    <property type="entry name" value="Fe_dep_repr_C"/>
    <property type="match status" value="1"/>
</dbReference>
<dbReference type="EMBL" id="PGEX01000001">
    <property type="protein sequence ID" value="PJJ41729.1"/>
    <property type="molecule type" value="Genomic_DNA"/>
</dbReference>
<evidence type="ECO:0000256" key="5">
    <source>
        <dbReference type="ARBA" id="ARBA00023163"/>
    </source>
</evidence>
<dbReference type="RefSeq" id="WP_100425666.1">
    <property type="nucleotide sequence ID" value="NZ_JAQXKX010000034.1"/>
</dbReference>
<accession>A0A2M9A7P2</accession>
<comment type="caution">
    <text evidence="8">The sequence shown here is derived from an EMBL/GenBank/DDBJ whole genome shotgun (WGS) entry which is preliminary data.</text>
</comment>
<name>A0A2M9A7P2_9BACT</name>
<evidence type="ECO:0000259" key="7">
    <source>
        <dbReference type="PROSITE" id="PS50944"/>
    </source>
</evidence>
<dbReference type="Gene3D" id="1.10.10.10">
    <property type="entry name" value="Winged helix-like DNA-binding domain superfamily/Winged helix DNA-binding domain"/>
    <property type="match status" value="1"/>
</dbReference>
<evidence type="ECO:0000256" key="2">
    <source>
        <dbReference type="ARBA" id="ARBA00022386"/>
    </source>
</evidence>
<dbReference type="GO" id="GO:0003700">
    <property type="term" value="F:DNA-binding transcription factor activity"/>
    <property type="evidence" value="ECO:0007669"/>
    <property type="project" value="InterPro"/>
</dbReference>
<feature type="domain" description="HTH dtxR-type" evidence="7">
    <location>
        <begin position="7"/>
        <end position="69"/>
    </location>
</feature>
<dbReference type="InterPro" id="IPR036390">
    <property type="entry name" value="WH_DNA-bd_sf"/>
</dbReference>
<comment type="similarity">
    <text evidence="1">Belongs to the DtxR/MntR family.</text>
</comment>
<dbReference type="InterPro" id="IPR050536">
    <property type="entry name" value="DtxR_MntR_Metal-Reg"/>
</dbReference>
<protein>
    <recommendedName>
        <fullName evidence="2">Transcriptional regulator MntR</fullName>
    </recommendedName>
</protein>
<evidence type="ECO:0000256" key="6">
    <source>
        <dbReference type="ARBA" id="ARBA00025185"/>
    </source>
</evidence>
<evidence type="ECO:0000256" key="3">
    <source>
        <dbReference type="ARBA" id="ARBA00023015"/>
    </source>
</evidence>
<reference evidence="8 9" key="1">
    <citation type="submission" date="2017-11" db="EMBL/GenBank/DDBJ databases">
        <title>Animal gut microbial communities from fecal samples from Wisconsin, USA.</title>
        <authorList>
            <person name="Neumann A."/>
        </authorList>
    </citation>
    <scope>NUCLEOTIDE SEQUENCE [LARGE SCALE GENOMIC DNA]</scope>
    <source>
        <strain evidence="8 9">UWS3</strain>
    </source>
</reference>
<proteinExistence type="inferred from homology"/>
<dbReference type="InterPro" id="IPR001367">
    <property type="entry name" value="Fe_dep_repressor"/>
</dbReference>
<comment type="function">
    <text evidence="6">In the presence of manganese, represses expression of mntH and mntS. Up-regulates expression of mntP.</text>
</comment>
<evidence type="ECO:0000256" key="4">
    <source>
        <dbReference type="ARBA" id="ARBA00023125"/>
    </source>
</evidence>
<dbReference type="Proteomes" id="UP000231134">
    <property type="component" value="Unassembled WGS sequence"/>
</dbReference>
<keyword evidence="5" id="KW-0804">Transcription</keyword>